<accession>A0A286ULR7</accession>
<evidence type="ECO:0000256" key="2">
    <source>
        <dbReference type="ARBA" id="ARBA00022801"/>
    </source>
</evidence>
<dbReference type="InterPro" id="IPR015637">
    <property type="entry name" value="MUG/TDG"/>
</dbReference>
<dbReference type="SUPFAM" id="SSF52141">
    <property type="entry name" value="Uracil-DNA glycosylase-like"/>
    <property type="match status" value="1"/>
</dbReference>
<dbReference type="CDD" id="cd10028">
    <property type="entry name" value="UDG-F2_TDG_MUG"/>
    <property type="match status" value="1"/>
</dbReference>
<dbReference type="GO" id="GO:0006285">
    <property type="term" value="P:base-excision repair, AP site formation"/>
    <property type="evidence" value="ECO:0007669"/>
    <property type="project" value="InterPro"/>
</dbReference>
<feature type="compositionally biased region" description="Polar residues" evidence="4">
    <location>
        <begin position="193"/>
        <end position="205"/>
    </location>
</feature>
<dbReference type="OrthoDB" id="565731at2759"/>
<dbReference type="InterPro" id="IPR005122">
    <property type="entry name" value="Uracil-DNA_glycosylase-like"/>
</dbReference>
<evidence type="ECO:0000256" key="3">
    <source>
        <dbReference type="ARBA" id="ARBA00023204"/>
    </source>
</evidence>
<gene>
    <name evidence="6" type="ORF">PNOK_0302200</name>
</gene>
<dbReference type="GO" id="GO:0008263">
    <property type="term" value="F:pyrimidine-specific mismatch base pair DNA N-glycosylase activity"/>
    <property type="evidence" value="ECO:0007669"/>
    <property type="project" value="TreeGrafter"/>
</dbReference>
<keyword evidence="2" id="KW-0378">Hydrolase</keyword>
<dbReference type="GO" id="GO:0004844">
    <property type="term" value="F:uracil DNA N-glycosylase activity"/>
    <property type="evidence" value="ECO:0007669"/>
    <property type="project" value="TreeGrafter"/>
</dbReference>
<feature type="compositionally biased region" description="Polar residues" evidence="4">
    <location>
        <begin position="1"/>
        <end position="29"/>
    </location>
</feature>
<dbReference type="AlphaFoldDB" id="A0A286ULR7"/>
<evidence type="ECO:0000313" key="7">
    <source>
        <dbReference type="Proteomes" id="UP000217199"/>
    </source>
</evidence>
<reference evidence="6 7" key="1">
    <citation type="journal article" date="2017" name="Mol. Ecol.">
        <title>Comparative and population genomic landscape of Phellinus noxius: A hypervariable fungus causing root rot in trees.</title>
        <authorList>
            <person name="Chung C.L."/>
            <person name="Lee T.J."/>
            <person name="Akiba M."/>
            <person name="Lee H.H."/>
            <person name="Kuo T.H."/>
            <person name="Liu D."/>
            <person name="Ke H.M."/>
            <person name="Yokoi T."/>
            <person name="Roa M.B."/>
            <person name="Lu M.J."/>
            <person name="Chang Y.Y."/>
            <person name="Ann P.J."/>
            <person name="Tsai J.N."/>
            <person name="Chen C.Y."/>
            <person name="Tzean S.S."/>
            <person name="Ota Y."/>
            <person name="Hattori T."/>
            <person name="Sahashi N."/>
            <person name="Liou R.F."/>
            <person name="Kikuchi T."/>
            <person name="Tsai I.J."/>
        </authorList>
    </citation>
    <scope>NUCLEOTIDE SEQUENCE [LARGE SCALE GENOMIC DNA]</scope>
    <source>
        <strain evidence="6 7">FFPRI411160</strain>
    </source>
</reference>
<dbReference type="Proteomes" id="UP000217199">
    <property type="component" value="Unassembled WGS sequence"/>
</dbReference>
<dbReference type="PANTHER" id="PTHR12159:SF9">
    <property type="entry name" value="G_T MISMATCH-SPECIFIC THYMINE DNA GLYCOSYLASE"/>
    <property type="match status" value="1"/>
</dbReference>
<dbReference type="Pfam" id="PF03167">
    <property type="entry name" value="UDG"/>
    <property type="match status" value="1"/>
</dbReference>
<keyword evidence="3" id="KW-0234">DNA repair</keyword>
<organism evidence="6 7">
    <name type="scientific">Pyrrhoderma noxium</name>
    <dbReference type="NCBI Taxonomy" id="2282107"/>
    <lineage>
        <taxon>Eukaryota</taxon>
        <taxon>Fungi</taxon>
        <taxon>Dikarya</taxon>
        <taxon>Basidiomycota</taxon>
        <taxon>Agaricomycotina</taxon>
        <taxon>Agaricomycetes</taxon>
        <taxon>Hymenochaetales</taxon>
        <taxon>Hymenochaetaceae</taxon>
        <taxon>Pyrrhoderma</taxon>
    </lineage>
</organism>
<evidence type="ECO:0000313" key="6">
    <source>
        <dbReference type="EMBL" id="PAV20395.1"/>
    </source>
</evidence>
<comment type="caution">
    <text evidence="6">The sequence shown here is derived from an EMBL/GenBank/DDBJ whole genome shotgun (WGS) entry which is preliminary data.</text>
</comment>
<feature type="region of interest" description="Disordered" evidence="4">
    <location>
        <begin position="193"/>
        <end position="213"/>
    </location>
</feature>
<dbReference type="PANTHER" id="PTHR12159">
    <property type="entry name" value="G/T AND G/U MISMATCH-SPECIFIC DNA GLYCOSYLASE"/>
    <property type="match status" value="1"/>
</dbReference>
<dbReference type="InterPro" id="IPR036895">
    <property type="entry name" value="Uracil-DNA_glycosylase-like_sf"/>
</dbReference>
<evidence type="ECO:0000259" key="5">
    <source>
        <dbReference type="Pfam" id="PF03167"/>
    </source>
</evidence>
<evidence type="ECO:0000256" key="4">
    <source>
        <dbReference type="SAM" id="MobiDB-lite"/>
    </source>
</evidence>
<evidence type="ECO:0000256" key="1">
    <source>
        <dbReference type="ARBA" id="ARBA00022763"/>
    </source>
</evidence>
<sequence length="300" mass="33622">MSAQAGNSNRSETAVFGDNTQAKQLQVSHPQKRKALRNEYTIESNEPPKKALRRKGYAGPEEFAHLKYLTDCLKEDLDGSPGVYSATVGHHFAHKNNLFYKMIYGAGFTDRLVPPSEDTLLPIQYNIGITDLVDRPSSSESNLSSEEMIASVPALLEKVATFRPRFICFIGKGMWLKVEKGIKRLLVEKGESTTKPNLEASTSRKQNNRRKADKKYNNGIGLLPYKLIHTKDDSSEVQETLFFCSHSSSGLATNMNLLEKVANLEILYDLVRKHKTGEIDTTTMQNITSSNSHYFKSLSL</sequence>
<keyword evidence="1" id="KW-0227">DNA damage</keyword>
<feature type="domain" description="Uracil-DNA glycosylase-like" evidence="5">
    <location>
        <begin position="81"/>
        <end position="213"/>
    </location>
</feature>
<dbReference type="InParanoid" id="A0A286ULR7"/>
<proteinExistence type="predicted"/>
<dbReference type="EMBL" id="NBII01000003">
    <property type="protein sequence ID" value="PAV20395.1"/>
    <property type="molecule type" value="Genomic_DNA"/>
</dbReference>
<keyword evidence="7" id="KW-1185">Reference proteome</keyword>
<protein>
    <submittedName>
        <fullName evidence="6">DNA glycosylase</fullName>
    </submittedName>
</protein>
<name>A0A286ULR7_9AGAM</name>
<dbReference type="Gene3D" id="3.40.470.10">
    <property type="entry name" value="Uracil-DNA glycosylase-like domain"/>
    <property type="match status" value="1"/>
</dbReference>
<feature type="region of interest" description="Disordered" evidence="4">
    <location>
        <begin position="1"/>
        <end position="55"/>
    </location>
</feature>
<dbReference type="STRING" id="2282107.A0A286ULR7"/>